<dbReference type="PANTHER" id="PTHR34580:SF3">
    <property type="entry name" value="PROTEIN PAFB"/>
    <property type="match status" value="1"/>
</dbReference>
<gene>
    <name evidence="5" type="ORF">KIN34_07580</name>
</gene>
<dbReference type="Pfam" id="PF25583">
    <property type="entry name" value="WCX"/>
    <property type="match status" value="1"/>
</dbReference>
<dbReference type="InterPro" id="IPR013196">
    <property type="entry name" value="HTH_11"/>
</dbReference>
<dbReference type="InterPro" id="IPR051534">
    <property type="entry name" value="CBASS_pafABC_assoc_protein"/>
</dbReference>
<dbReference type="RefSeq" id="WP_214348797.1">
    <property type="nucleotide sequence ID" value="NZ_JAHBOH010000001.1"/>
</dbReference>
<dbReference type="PANTHER" id="PTHR34580">
    <property type="match status" value="1"/>
</dbReference>
<reference evidence="5 6" key="1">
    <citation type="submission" date="2021-05" db="EMBL/GenBank/DDBJ databases">
        <title>Description of Cellulomonas sp. DKR-3 sp. nov.</title>
        <authorList>
            <person name="Dahal R.H."/>
            <person name="Chaudhary D.K."/>
        </authorList>
    </citation>
    <scope>NUCLEOTIDE SEQUENCE [LARGE SCALE GENOMIC DNA]</scope>
    <source>
        <strain evidence="5 6">DKR-3</strain>
    </source>
</reference>
<protein>
    <submittedName>
        <fullName evidence="5">WYL domain-containing protein</fullName>
    </submittedName>
</protein>
<keyword evidence="3" id="KW-0804">Transcription</keyword>
<dbReference type="InterPro" id="IPR026881">
    <property type="entry name" value="WYL_dom"/>
</dbReference>
<keyword evidence="1" id="KW-0805">Transcription regulation</keyword>
<dbReference type="InterPro" id="IPR018356">
    <property type="entry name" value="Tscrpt_reg_HTH_DeoR_CS"/>
</dbReference>
<evidence type="ECO:0000313" key="5">
    <source>
        <dbReference type="EMBL" id="MBT0994144.1"/>
    </source>
</evidence>
<dbReference type="PROSITE" id="PS52050">
    <property type="entry name" value="WYL"/>
    <property type="match status" value="1"/>
</dbReference>
<dbReference type="EMBL" id="JAHBOH010000001">
    <property type="protein sequence ID" value="MBT0994144.1"/>
    <property type="molecule type" value="Genomic_DNA"/>
</dbReference>
<evidence type="ECO:0000259" key="4">
    <source>
        <dbReference type="PROSITE" id="PS51000"/>
    </source>
</evidence>
<dbReference type="Proteomes" id="UP000722125">
    <property type="component" value="Unassembled WGS sequence"/>
</dbReference>
<dbReference type="Pfam" id="PF13280">
    <property type="entry name" value="WYL"/>
    <property type="match status" value="1"/>
</dbReference>
<keyword evidence="6" id="KW-1185">Reference proteome</keyword>
<evidence type="ECO:0000256" key="1">
    <source>
        <dbReference type="ARBA" id="ARBA00023015"/>
    </source>
</evidence>
<organism evidence="5 6">
    <name type="scientific">Cellulomonas fulva</name>
    <dbReference type="NCBI Taxonomy" id="2835530"/>
    <lineage>
        <taxon>Bacteria</taxon>
        <taxon>Bacillati</taxon>
        <taxon>Actinomycetota</taxon>
        <taxon>Actinomycetes</taxon>
        <taxon>Micrococcales</taxon>
        <taxon>Cellulomonadaceae</taxon>
        <taxon>Cellulomonas</taxon>
    </lineage>
</organism>
<dbReference type="Pfam" id="PF08279">
    <property type="entry name" value="HTH_11"/>
    <property type="match status" value="1"/>
</dbReference>
<keyword evidence="2" id="KW-0238">DNA-binding</keyword>
<evidence type="ECO:0000256" key="2">
    <source>
        <dbReference type="ARBA" id="ARBA00023125"/>
    </source>
</evidence>
<dbReference type="PROSITE" id="PS51000">
    <property type="entry name" value="HTH_DEOR_2"/>
    <property type="match status" value="1"/>
</dbReference>
<dbReference type="SUPFAM" id="SSF46785">
    <property type="entry name" value="Winged helix' DNA-binding domain"/>
    <property type="match status" value="1"/>
</dbReference>
<sequence length="322" mass="34547">MPTTSARLLALLGLLQSRADWTGPELAERLAVTDRTVRADVARLRELGYPVDAVRGPGGRYRLGSGTKLPPLLLDDAEAVAIAVALRLAGSSAGLTDASAGALVKLDHVLPDRLRRRVAAVRSTLEAGPASTGTDAPDPVVDPDALAEVSHAIRDHTELRVEQTGHEHVRRLEPHRLVAWQQRWYIVARDPTTDAWEPVRLDLVRLRHPGGRRFTPRDVPGGDATAFVLREVAAAGWTVHARIQVDAPAQAVLARINSTVGVVERVDDEHSVLVTGADSVATIAAYIGMLGYDFHVDGPPELVAAVATLGRRYLRATGTDAP</sequence>
<name>A0ABS5TYC1_9CELL</name>
<dbReference type="InterPro" id="IPR036388">
    <property type="entry name" value="WH-like_DNA-bd_sf"/>
</dbReference>
<dbReference type="PROSITE" id="PS00894">
    <property type="entry name" value="HTH_DEOR_1"/>
    <property type="match status" value="1"/>
</dbReference>
<comment type="caution">
    <text evidence="5">The sequence shown here is derived from an EMBL/GenBank/DDBJ whole genome shotgun (WGS) entry which is preliminary data.</text>
</comment>
<dbReference type="InterPro" id="IPR057727">
    <property type="entry name" value="WCX_dom"/>
</dbReference>
<feature type="domain" description="HTH deoR-type" evidence="4">
    <location>
        <begin position="4"/>
        <end position="62"/>
    </location>
</feature>
<dbReference type="InterPro" id="IPR001034">
    <property type="entry name" value="DeoR_HTH"/>
</dbReference>
<proteinExistence type="predicted"/>
<dbReference type="InterPro" id="IPR036390">
    <property type="entry name" value="WH_DNA-bd_sf"/>
</dbReference>
<evidence type="ECO:0000256" key="3">
    <source>
        <dbReference type="ARBA" id="ARBA00023163"/>
    </source>
</evidence>
<evidence type="ECO:0000313" key="6">
    <source>
        <dbReference type="Proteomes" id="UP000722125"/>
    </source>
</evidence>
<dbReference type="Gene3D" id="1.10.10.10">
    <property type="entry name" value="Winged helix-like DNA-binding domain superfamily/Winged helix DNA-binding domain"/>
    <property type="match status" value="1"/>
</dbReference>
<accession>A0ABS5TYC1</accession>